<keyword evidence="2" id="KW-1133">Transmembrane helix</keyword>
<sequence>MGELRSIASDLADVERAERRERAAQRVEIKEREDDEGETVEPDLPPRAGRGVMIAVVLLVVVLSIWNFVLRGQNDSLQATLVAEQQSAAVINFGEPWTVVEQAAGVEGVARVEQGSLAVMVRGTDDRAPYVITLYDASGTRIHTEAHASVNQQVSWFRGPVSARAARIDVSLDRDTGQTVVFRAEDPALADS</sequence>
<dbReference type="AlphaFoldDB" id="A0A346XVU3"/>
<keyword evidence="2" id="KW-0472">Membrane</keyword>
<dbReference type="Proteomes" id="UP000264006">
    <property type="component" value="Chromosome"/>
</dbReference>
<evidence type="ECO:0000313" key="3">
    <source>
        <dbReference type="EMBL" id="AXV06340.1"/>
    </source>
</evidence>
<organism evidence="3 4">
    <name type="scientific">Euzebya pacifica</name>
    <dbReference type="NCBI Taxonomy" id="1608957"/>
    <lineage>
        <taxon>Bacteria</taxon>
        <taxon>Bacillati</taxon>
        <taxon>Actinomycetota</taxon>
        <taxon>Nitriliruptoria</taxon>
        <taxon>Euzebyales</taxon>
    </lineage>
</organism>
<feature type="region of interest" description="Disordered" evidence="1">
    <location>
        <begin position="16"/>
        <end position="45"/>
    </location>
</feature>
<keyword evidence="2" id="KW-0812">Transmembrane</keyword>
<evidence type="ECO:0000313" key="4">
    <source>
        <dbReference type="Proteomes" id="UP000264006"/>
    </source>
</evidence>
<evidence type="ECO:0000256" key="1">
    <source>
        <dbReference type="SAM" id="MobiDB-lite"/>
    </source>
</evidence>
<proteinExistence type="predicted"/>
<dbReference type="EMBL" id="CP031165">
    <property type="protein sequence ID" value="AXV06340.1"/>
    <property type="molecule type" value="Genomic_DNA"/>
</dbReference>
<dbReference type="KEGG" id="euz:DVS28_a1648"/>
<feature type="transmembrane region" description="Helical" evidence="2">
    <location>
        <begin position="51"/>
        <end position="70"/>
    </location>
</feature>
<evidence type="ECO:0000256" key="2">
    <source>
        <dbReference type="SAM" id="Phobius"/>
    </source>
</evidence>
<keyword evidence="4" id="KW-1185">Reference proteome</keyword>
<accession>A0A346XVU3</accession>
<feature type="compositionally biased region" description="Basic and acidic residues" evidence="1">
    <location>
        <begin position="16"/>
        <end position="32"/>
    </location>
</feature>
<name>A0A346XVU3_9ACTN</name>
<gene>
    <name evidence="3" type="ORF">DVS28_a1648</name>
</gene>
<reference evidence="3 4" key="1">
    <citation type="submission" date="2018-09" db="EMBL/GenBank/DDBJ databases">
        <title>Complete genome sequence of Euzebya sp. DY32-46 isolated from seawater of Pacific Ocean.</title>
        <authorList>
            <person name="Xu L."/>
            <person name="Wu Y.-H."/>
            <person name="Xu X.-W."/>
        </authorList>
    </citation>
    <scope>NUCLEOTIDE SEQUENCE [LARGE SCALE GENOMIC DNA]</scope>
    <source>
        <strain evidence="3 4">DY32-46</strain>
    </source>
</reference>
<protein>
    <submittedName>
        <fullName evidence="3">Uncharacterized protein</fullName>
    </submittedName>
</protein>